<feature type="compositionally biased region" description="Polar residues" evidence="1">
    <location>
        <begin position="344"/>
        <end position="355"/>
    </location>
</feature>
<organism evidence="2 3">
    <name type="scientific">Electrophorus voltai</name>
    <dbReference type="NCBI Taxonomy" id="2609070"/>
    <lineage>
        <taxon>Eukaryota</taxon>
        <taxon>Metazoa</taxon>
        <taxon>Chordata</taxon>
        <taxon>Craniata</taxon>
        <taxon>Vertebrata</taxon>
        <taxon>Euteleostomi</taxon>
        <taxon>Actinopterygii</taxon>
        <taxon>Neopterygii</taxon>
        <taxon>Teleostei</taxon>
        <taxon>Ostariophysi</taxon>
        <taxon>Gymnotiformes</taxon>
        <taxon>Gymnotoidei</taxon>
        <taxon>Gymnotidae</taxon>
        <taxon>Electrophorus</taxon>
    </lineage>
</organism>
<feature type="compositionally biased region" description="Low complexity" evidence="1">
    <location>
        <begin position="1184"/>
        <end position="1202"/>
    </location>
</feature>
<feature type="compositionally biased region" description="Basic and acidic residues" evidence="1">
    <location>
        <begin position="325"/>
        <end position="339"/>
    </location>
</feature>
<keyword evidence="3" id="KW-1185">Reference proteome</keyword>
<dbReference type="PANTHER" id="PTHR10226">
    <property type="entry name" value="A KINASE ANCHOR PROTEIN"/>
    <property type="match status" value="1"/>
</dbReference>
<feature type="region of interest" description="Disordered" evidence="1">
    <location>
        <begin position="324"/>
        <end position="389"/>
    </location>
</feature>
<feature type="compositionally biased region" description="Low complexity" evidence="1">
    <location>
        <begin position="1152"/>
        <end position="1163"/>
    </location>
</feature>
<evidence type="ECO:0000313" key="2">
    <source>
        <dbReference type="EMBL" id="KAK1785196.1"/>
    </source>
</evidence>
<proteinExistence type="predicted"/>
<feature type="compositionally biased region" description="Low complexity" evidence="1">
    <location>
        <begin position="371"/>
        <end position="382"/>
    </location>
</feature>
<feature type="compositionally biased region" description="Polar residues" evidence="1">
    <location>
        <begin position="1046"/>
        <end position="1055"/>
    </location>
</feature>
<dbReference type="EMBL" id="JAROKS010000026">
    <property type="protein sequence ID" value="KAK1785196.1"/>
    <property type="molecule type" value="Genomic_DNA"/>
</dbReference>
<evidence type="ECO:0000313" key="3">
    <source>
        <dbReference type="Proteomes" id="UP001239994"/>
    </source>
</evidence>
<evidence type="ECO:0000256" key="1">
    <source>
        <dbReference type="SAM" id="MobiDB-lite"/>
    </source>
</evidence>
<dbReference type="GO" id="GO:0051018">
    <property type="term" value="F:protein kinase A binding"/>
    <property type="evidence" value="ECO:0007669"/>
    <property type="project" value="TreeGrafter"/>
</dbReference>
<dbReference type="Proteomes" id="UP001239994">
    <property type="component" value="Unassembled WGS sequence"/>
</dbReference>
<protein>
    <recommendedName>
        <fullName evidence="4">A-kinase anchor 110kDa C-terminal domain-containing protein</fullName>
    </recommendedName>
</protein>
<comment type="caution">
    <text evidence="2">The sequence shown here is derived from an EMBL/GenBank/DDBJ whole genome shotgun (WGS) entry which is preliminary data.</text>
</comment>
<feature type="region of interest" description="Disordered" evidence="1">
    <location>
        <begin position="1088"/>
        <end position="1211"/>
    </location>
</feature>
<dbReference type="GO" id="GO:0005739">
    <property type="term" value="C:mitochondrion"/>
    <property type="evidence" value="ECO:0007669"/>
    <property type="project" value="TreeGrafter"/>
</dbReference>
<feature type="region of interest" description="Disordered" evidence="1">
    <location>
        <begin position="1020"/>
        <end position="1055"/>
    </location>
</feature>
<feature type="compositionally biased region" description="Basic and acidic residues" evidence="1">
    <location>
        <begin position="1090"/>
        <end position="1111"/>
    </location>
</feature>
<accession>A0AAD8YQZ5</accession>
<dbReference type="InterPro" id="IPR008382">
    <property type="entry name" value="SPHK1-interactor_AKAP_110"/>
</dbReference>
<name>A0AAD8YQZ5_9TELE</name>
<sequence>MFEGSDSVDTEGVKTESSLGSSVSACKKVLCSNSVLDSSEYWMRNSKTLCRVDFLEAQHDRSCTVRTGIWTNTDMNIVTGTGDGRNIGAVLGAGTAASEGTGVTRWLHGMAAGLLSVTGGPCKAAIRGTGEPQVADTRTGLARDVRTGLISQYLENRKTGQNRSVILSVSKIKECLHKMSPLLCVQICFVSLDTHAGDQHDNSCHKKLASVSPHLPRLVECLGMQPLKEQEILLLTGLDSPDTCQHDPVHTQSQRAADVCLVQTASGYHATQPNIILQINKFLIGLKSGQDRQHHSPLGGQCVADDDTNRSVSSIEEDFLTASEHLGDDSEDDPFRNDAVDSVSGETAQHIQSHTMVDKEDSEDSETLCASSKSNKLSGVSSAPTRDSSTVIPKYNSQCITVSISGSPQKTVVMSQSMDEPPRSPDNCEAGEWTHPHRAAESPIRNTSKPVELALACAASVIGTISTPHVIERLTLETGDGDDVDGALAIVDSADAEDSEGISMDTFRANVAEVLLREASAVLIHKQSYTSIANFLETTNNKIMSGITRPKRKINDISKCYPGSSDRTEGKVSSTVHTDDSSNKQSSTEKFSSHMCMKENEARKMQDEREGECIGKESCRPTHSRTNIATDKEISDMQGPLEDLATTVRGSEVPEGLLLPCPTAVALHRKETQNGGGVAKKHRPPRLSEIKRKTEEQPELMERLVNPRIMNCPELNVVDMSKPGQPPRNRLQCERWSSRGKAASYESIPEEDPDLCGVANTLGPGSRLGQNLSRGSSISKQSSCESISDEFSRFMVNQMETEGRGFDLLLDYYAGKNASNILASAVQQAASRKNGHLNVRTSSCLSKQSSTESITEEFYRFMLRDMDKENKNCGIIKTKEWSNSLLPPIPRTPFCIRQSSVPDRRSSDSRLTVNSPIKANSFDGFARNSDSLNIYPSNCVSSTGLCKSDSCLYKRAHTDHITDMLIHETWASSIESLMRKNKIITEPSEDSMELDSIDTQPHVQLFANRLASEIVESGKSLLGGQQDGGVGKHQQHSTVGERRQGFKQSRPGNSHSRVIVELQEGSEGPPGSMYRGPAWRGQREVPLIHIEPDQRDERSEESAREGSRESHIQVQQPQRNGRRVMSRQTSSDMTSTVPTVPSSGVEGEHRSFSTSSEESSSGSWAQVAPDEDPQEETTSSFIQLSEGNGNSSASSLGLADLEGFPEGPGSTVLISEERERNNQEQADEVTSGLSTAGSSCQRELLVVNFDLEKECVDEELRAALQWIAASELGIPVLYYRKQEHTLANFQRVVHLAGERAWHVGDLFSLVAQFYQLHHNGQQAGVPTPSLFDWLLKTQH</sequence>
<reference evidence="2" key="1">
    <citation type="submission" date="2023-03" db="EMBL/GenBank/DDBJ databases">
        <title>Electrophorus voltai genome.</title>
        <authorList>
            <person name="Bian C."/>
        </authorList>
    </citation>
    <scope>NUCLEOTIDE SEQUENCE</scope>
    <source>
        <strain evidence="2">CB-2022</strain>
        <tissue evidence="2">Muscle</tissue>
    </source>
</reference>
<dbReference type="PANTHER" id="PTHR10226:SF7">
    <property type="entry name" value="A-KINASE ANCHOR PROTEIN SPHKAP"/>
    <property type="match status" value="1"/>
</dbReference>
<feature type="compositionally biased region" description="Polar residues" evidence="1">
    <location>
        <begin position="1126"/>
        <end position="1142"/>
    </location>
</feature>
<evidence type="ECO:0008006" key="4">
    <source>
        <dbReference type="Google" id="ProtNLM"/>
    </source>
</evidence>
<feature type="region of interest" description="Disordered" evidence="1">
    <location>
        <begin position="555"/>
        <end position="593"/>
    </location>
</feature>
<gene>
    <name evidence="2" type="ORF">P4O66_018610</name>
</gene>